<evidence type="ECO:0000313" key="4">
    <source>
        <dbReference type="EMBL" id="CAH1208804.1"/>
    </source>
</evidence>
<sequence length="187" mass="21811">MKERIIEVAILEIKQCGLKFSIRDLASRVGISTKTVYQYFNSKEDIISLIVDQSICEMKEKEQKFLNDQTLSIEAKLKQALILLPSYSFILDIRLMHELKLRYPNQWRVIDEFINQGWDVFRLLASEGIERGVFRQFDMELFIQVYIGALYRLTDYQVSVQRGVSLEKALGDMTELLIEGIGVKKYS</sequence>
<keyword evidence="1 2" id="KW-0238">DNA-binding</keyword>
<dbReference type="InterPro" id="IPR036271">
    <property type="entry name" value="Tet_transcr_reg_TetR-rel_C_sf"/>
</dbReference>
<dbReference type="Gene3D" id="1.10.10.60">
    <property type="entry name" value="Homeodomain-like"/>
    <property type="match status" value="1"/>
</dbReference>
<reference evidence="4" key="1">
    <citation type="submission" date="2022-01" db="EMBL/GenBank/DDBJ databases">
        <authorList>
            <person name="Criscuolo A."/>
        </authorList>
    </citation>
    <scope>NUCLEOTIDE SEQUENCE</scope>
    <source>
        <strain evidence="4">CIP111893</strain>
    </source>
</reference>
<evidence type="ECO:0000256" key="2">
    <source>
        <dbReference type="PROSITE-ProRule" id="PRU00335"/>
    </source>
</evidence>
<keyword evidence="5" id="KW-1185">Reference proteome</keyword>
<proteinExistence type="predicted"/>
<gene>
    <name evidence="4" type="ORF">PAECIP111893_02904</name>
</gene>
<evidence type="ECO:0000313" key="5">
    <source>
        <dbReference type="Proteomes" id="UP000838686"/>
    </source>
</evidence>
<evidence type="ECO:0000259" key="3">
    <source>
        <dbReference type="PROSITE" id="PS50977"/>
    </source>
</evidence>
<dbReference type="SUPFAM" id="SSF46689">
    <property type="entry name" value="Homeodomain-like"/>
    <property type="match status" value="1"/>
</dbReference>
<dbReference type="EMBL" id="CAKMMF010000015">
    <property type="protein sequence ID" value="CAH1208804.1"/>
    <property type="molecule type" value="Genomic_DNA"/>
</dbReference>
<protein>
    <recommendedName>
        <fullName evidence="3">HTH tetR-type domain-containing protein</fullName>
    </recommendedName>
</protein>
<accession>A0ABN8GGQ6</accession>
<dbReference type="PROSITE" id="PS50977">
    <property type="entry name" value="HTH_TETR_2"/>
    <property type="match status" value="1"/>
</dbReference>
<dbReference type="Proteomes" id="UP000838686">
    <property type="component" value="Unassembled WGS sequence"/>
</dbReference>
<comment type="caution">
    <text evidence="4">The sequence shown here is derived from an EMBL/GenBank/DDBJ whole genome shotgun (WGS) entry which is preliminary data.</text>
</comment>
<dbReference type="Gene3D" id="1.10.357.10">
    <property type="entry name" value="Tetracycline Repressor, domain 2"/>
    <property type="match status" value="1"/>
</dbReference>
<dbReference type="Pfam" id="PF00440">
    <property type="entry name" value="TetR_N"/>
    <property type="match status" value="1"/>
</dbReference>
<dbReference type="InterPro" id="IPR001647">
    <property type="entry name" value="HTH_TetR"/>
</dbReference>
<name>A0ABN8GGQ6_9BACL</name>
<dbReference type="InterPro" id="IPR009057">
    <property type="entry name" value="Homeodomain-like_sf"/>
</dbReference>
<evidence type="ECO:0000256" key="1">
    <source>
        <dbReference type="ARBA" id="ARBA00023125"/>
    </source>
</evidence>
<dbReference type="RefSeq" id="WP_236343270.1">
    <property type="nucleotide sequence ID" value="NZ_CAKMMF010000015.1"/>
</dbReference>
<organism evidence="4 5">
    <name type="scientific">Paenibacillus plantiphilus</name>
    <dbReference type="NCBI Taxonomy" id="2905650"/>
    <lineage>
        <taxon>Bacteria</taxon>
        <taxon>Bacillati</taxon>
        <taxon>Bacillota</taxon>
        <taxon>Bacilli</taxon>
        <taxon>Bacillales</taxon>
        <taxon>Paenibacillaceae</taxon>
        <taxon>Paenibacillus</taxon>
    </lineage>
</organism>
<feature type="DNA-binding region" description="H-T-H motif" evidence="2">
    <location>
        <begin position="21"/>
        <end position="40"/>
    </location>
</feature>
<feature type="domain" description="HTH tetR-type" evidence="3">
    <location>
        <begin position="1"/>
        <end position="58"/>
    </location>
</feature>
<dbReference type="SUPFAM" id="SSF48498">
    <property type="entry name" value="Tetracyclin repressor-like, C-terminal domain"/>
    <property type="match status" value="1"/>
</dbReference>